<protein>
    <submittedName>
        <fullName evidence="1">Uncharacterized protein</fullName>
    </submittedName>
</protein>
<reference evidence="1 2" key="1">
    <citation type="submission" date="2007-11" db="EMBL/GenBank/DDBJ databases">
        <authorList>
            <consortium name="The Salmonella enterica serovar Paratyphi B Genome Sequencing Project"/>
            <person name="McClelland M."/>
            <person name="Sanderson E.K."/>
            <person name="Porwollik S."/>
            <person name="Spieth J."/>
            <person name="Clifton W.S."/>
            <person name="Fulton R."/>
            <person name="Cordes M."/>
            <person name="Wollam A."/>
            <person name="Shah N."/>
            <person name="Pepin K."/>
            <person name="Bhonagiri V."/>
            <person name="Nash W."/>
            <person name="Johnson M."/>
            <person name="Thiruvilangam P."/>
            <person name="Wilson R."/>
        </authorList>
    </citation>
    <scope>NUCLEOTIDE SEQUENCE [LARGE SCALE GENOMIC DNA]</scope>
    <source>
        <strain evidence="2">ATCC BAA-1250 / SPB7</strain>
    </source>
</reference>
<dbReference type="Proteomes" id="UP000008556">
    <property type="component" value="Chromosome"/>
</dbReference>
<organism evidence="1 2">
    <name type="scientific">Salmonella paratyphi B (strain ATCC BAA-1250 / SPB7)</name>
    <dbReference type="NCBI Taxonomy" id="1016998"/>
    <lineage>
        <taxon>Bacteria</taxon>
        <taxon>Pseudomonadati</taxon>
        <taxon>Pseudomonadota</taxon>
        <taxon>Gammaproteobacteria</taxon>
        <taxon>Enterobacterales</taxon>
        <taxon>Enterobacteriaceae</taxon>
        <taxon>Salmonella</taxon>
    </lineage>
</organism>
<dbReference type="EMBL" id="CP000886">
    <property type="protein sequence ID" value="ABX67150.1"/>
    <property type="molecule type" value="Genomic_DNA"/>
</dbReference>
<accession>A0A6C6Z0M5</accession>
<sequence length="39" mass="4532">MTTSQTLLFPSSVIYQKYCTYIECLRGIYGNYAGWHLPL</sequence>
<dbReference type="KEGG" id="spq:SPAB_01757"/>
<proteinExistence type="predicted"/>
<dbReference type="AlphaFoldDB" id="A0A6C6Z0M5"/>
<gene>
    <name evidence="1" type="ordered locus">SPAB_01757</name>
</gene>
<name>A0A6C6Z0M5_SALPB</name>
<evidence type="ECO:0000313" key="1">
    <source>
        <dbReference type="EMBL" id="ABX67150.1"/>
    </source>
</evidence>
<evidence type="ECO:0000313" key="2">
    <source>
        <dbReference type="Proteomes" id="UP000008556"/>
    </source>
</evidence>